<evidence type="ECO:0000313" key="1">
    <source>
        <dbReference type="EMBL" id="GFD12882.1"/>
    </source>
</evidence>
<gene>
    <name evidence="1" type="ORF">Tci_884851</name>
</gene>
<dbReference type="EMBL" id="BKCJ011268719">
    <property type="protein sequence ID" value="GFD12882.1"/>
    <property type="molecule type" value="Genomic_DNA"/>
</dbReference>
<feature type="non-terminal residue" evidence="1">
    <location>
        <position position="1"/>
    </location>
</feature>
<reference evidence="1" key="1">
    <citation type="journal article" date="2019" name="Sci. Rep.">
        <title>Draft genome of Tanacetum cinerariifolium, the natural source of mosquito coil.</title>
        <authorList>
            <person name="Yamashiro T."/>
            <person name="Shiraishi A."/>
            <person name="Satake H."/>
            <person name="Nakayama K."/>
        </authorList>
    </citation>
    <scope>NUCLEOTIDE SEQUENCE</scope>
</reference>
<protein>
    <submittedName>
        <fullName evidence="1">Uncharacterized protein</fullName>
    </submittedName>
</protein>
<comment type="caution">
    <text evidence="1">The sequence shown here is derived from an EMBL/GenBank/DDBJ whole genome shotgun (WGS) entry which is preliminary data.</text>
</comment>
<dbReference type="AlphaFoldDB" id="A0A699TQ59"/>
<organism evidence="1">
    <name type="scientific">Tanacetum cinerariifolium</name>
    <name type="common">Dalmatian daisy</name>
    <name type="synonym">Chrysanthemum cinerariifolium</name>
    <dbReference type="NCBI Taxonomy" id="118510"/>
    <lineage>
        <taxon>Eukaryota</taxon>
        <taxon>Viridiplantae</taxon>
        <taxon>Streptophyta</taxon>
        <taxon>Embryophyta</taxon>
        <taxon>Tracheophyta</taxon>
        <taxon>Spermatophyta</taxon>
        <taxon>Magnoliopsida</taxon>
        <taxon>eudicotyledons</taxon>
        <taxon>Gunneridae</taxon>
        <taxon>Pentapetalae</taxon>
        <taxon>asterids</taxon>
        <taxon>campanulids</taxon>
        <taxon>Asterales</taxon>
        <taxon>Asteraceae</taxon>
        <taxon>Asteroideae</taxon>
        <taxon>Anthemideae</taxon>
        <taxon>Anthemidinae</taxon>
        <taxon>Tanacetum</taxon>
    </lineage>
</organism>
<name>A0A699TQ59_TANCI</name>
<accession>A0A699TQ59</accession>
<sequence>VVVAVGRPLDEHAITFLAAQFGDQVAGTVRLSGQDFSLAIFLIHPKHRIALADHPPGFELGIEQRQLAARRERSVVEIDGEPEPFVTCGTQNAEGEGGDDRWPGQVVGGKQGQLKRQGELPGAGIDSGLDAVHEVGGLGMNTGHVSSLCQCAKWQVSAPHRRSTGCGGTASSR</sequence>
<proteinExistence type="predicted"/>